<keyword evidence="5 6" id="KW-0413">Isomerase</keyword>
<evidence type="ECO:0000256" key="3">
    <source>
        <dbReference type="ARBA" id="ARBA00012098"/>
    </source>
</evidence>
<sequence length="181" mass="20361">MELIPTPIAGAFVLQSRAFRDQRGAYTRLFCQQDFTAAGLHGDFPQSNLLQNPQRGTLRGLHRQRDPHGEVKVVRALHGQVFDVAVDMRPDSPSYLQWYGVTLCSEQQNAFYIPAGCLHGLITLTDNATLFYQVSQGYAPQFEECYAWNDPAFGIEWPIAPTVISDKDRSQPFLAQREALS</sequence>
<dbReference type="Pfam" id="PF00908">
    <property type="entry name" value="dTDP_sugar_isom"/>
    <property type="match status" value="1"/>
</dbReference>
<dbReference type="SUPFAM" id="SSF51182">
    <property type="entry name" value="RmlC-like cupins"/>
    <property type="match status" value="1"/>
</dbReference>
<evidence type="ECO:0000256" key="2">
    <source>
        <dbReference type="ARBA" id="ARBA00001997"/>
    </source>
</evidence>
<dbReference type="GO" id="GO:0008830">
    <property type="term" value="F:dTDP-4-dehydrorhamnose 3,5-epimerase activity"/>
    <property type="evidence" value="ECO:0007669"/>
    <property type="project" value="UniProtKB-EC"/>
</dbReference>
<reference evidence="6 7" key="1">
    <citation type="journal article" date="2019" name="bioRxiv">
        <title>Bacteria contribute to plant secondary compound degradation in a generalist herbivore system.</title>
        <authorList>
            <person name="Francoeur C.B."/>
            <person name="Khadempour L."/>
            <person name="Moreira-Soto R.D."/>
            <person name="Gotting K."/>
            <person name="Book A.J."/>
            <person name="Pinto-Tomas A.A."/>
            <person name="Keefover-Ring K."/>
            <person name="Currie C.R."/>
        </authorList>
    </citation>
    <scope>NUCLEOTIDE SEQUENCE [LARGE SCALE GENOMIC DNA]</scope>
    <source>
        <strain evidence="6">Acro-835</strain>
    </source>
</reference>
<comment type="similarity">
    <text evidence="5">Belongs to the dTDP-4-dehydrorhamnose 3,5-epimerase family.</text>
</comment>
<dbReference type="RefSeq" id="WP_167012310.1">
    <property type="nucleotide sequence ID" value="NZ_VWXF01000001.1"/>
</dbReference>
<evidence type="ECO:0000313" key="7">
    <source>
        <dbReference type="Proteomes" id="UP001515683"/>
    </source>
</evidence>
<comment type="function">
    <text evidence="2 5">Catalyzes the epimerization of the C3' and C5'positions of dTDP-6-deoxy-D-xylo-4-hexulose, forming dTDP-6-deoxy-L-lyxo-4-hexulose.</text>
</comment>
<dbReference type="CDD" id="cd00438">
    <property type="entry name" value="cupin_RmlC"/>
    <property type="match status" value="1"/>
</dbReference>
<evidence type="ECO:0000256" key="5">
    <source>
        <dbReference type="RuleBase" id="RU364069"/>
    </source>
</evidence>
<accession>A0ABX0R4L2</accession>
<dbReference type="PANTHER" id="PTHR21047">
    <property type="entry name" value="DTDP-6-DEOXY-D-GLUCOSE-3,5 EPIMERASE"/>
    <property type="match status" value="1"/>
</dbReference>
<evidence type="ECO:0000256" key="1">
    <source>
        <dbReference type="ARBA" id="ARBA00001298"/>
    </source>
</evidence>
<comment type="caution">
    <text evidence="6">The sequence shown here is derived from an EMBL/GenBank/DDBJ whole genome shotgun (WGS) entry which is preliminary data.</text>
</comment>
<evidence type="ECO:0000313" key="6">
    <source>
        <dbReference type="EMBL" id="NIF20347.1"/>
    </source>
</evidence>
<dbReference type="Proteomes" id="UP001515683">
    <property type="component" value="Unassembled WGS sequence"/>
</dbReference>
<dbReference type="EC" id="5.1.3.13" evidence="3 5"/>
<dbReference type="InterPro" id="IPR014710">
    <property type="entry name" value="RmlC-like_jellyroll"/>
</dbReference>
<name>A0ABX0R4L2_9GAMM</name>
<gene>
    <name evidence="6" type="primary">rfbC</name>
    <name evidence="6" type="ORF">F3J40_01770</name>
</gene>
<proteinExistence type="inferred from homology"/>
<organism evidence="6 7">
    <name type="scientific">Candidatus Pantoea multigeneris</name>
    <dbReference type="NCBI Taxonomy" id="2608357"/>
    <lineage>
        <taxon>Bacteria</taxon>
        <taxon>Pseudomonadati</taxon>
        <taxon>Pseudomonadota</taxon>
        <taxon>Gammaproteobacteria</taxon>
        <taxon>Enterobacterales</taxon>
        <taxon>Erwiniaceae</taxon>
        <taxon>Pantoea</taxon>
    </lineage>
</organism>
<dbReference type="PANTHER" id="PTHR21047:SF2">
    <property type="entry name" value="THYMIDINE DIPHOSPHO-4-KETO-RHAMNOSE 3,5-EPIMERASE"/>
    <property type="match status" value="1"/>
</dbReference>
<dbReference type="NCBIfam" id="TIGR01221">
    <property type="entry name" value="rmlC"/>
    <property type="match status" value="1"/>
</dbReference>
<keyword evidence="7" id="KW-1185">Reference proteome</keyword>
<dbReference type="InterPro" id="IPR011051">
    <property type="entry name" value="RmlC_Cupin_sf"/>
</dbReference>
<comment type="catalytic activity">
    <reaction evidence="1 5">
        <text>dTDP-4-dehydro-6-deoxy-alpha-D-glucose = dTDP-4-dehydro-beta-L-rhamnose</text>
        <dbReference type="Rhea" id="RHEA:16969"/>
        <dbReference type="ChEBI" id="CHEBI:57649"/>
        <dbReference type="ChEBI" id="CHEBI:62830"/>
        <dbReference type="EC" id="5.1.3.13"/>
    </reaction>
</comment>
<comment type="subunit">
    <text evidence="5">Homodimer.</text>
</comment>
<protein>
    <recommendedName>
        <fullName evidence="4 5">dTDP-4-dehydrorhamnose 3,5-epimerase</fullName>
        <ecNumber evidence="3 5">5.1.3.13</ecNumber>
    </recommendedName>
    <alternativeName>
        <fullName evidence="5">Thymidine diphospho-4-keto-rhamnose 3,5-epimerase</fullName>
    </alternativeName>
</protein>
<dbReference type="Gene3D" id="2.60.120.10">
    <property type="entry name" value="Jelly Rolls"/>
    <property type="match status" value="1"/>
</dbReference>
<comment type="pathway">
    <text evidence="5">Carbohydrate biosynthesis; dTDP-L-rhamnose biosynthesis.</text>
</comment>
<dbReference type="EMBL" id="VWXF01000001">
    <property type="protein sequence ID" value="NIF20347.1"/>
    <property type="molecule type" value="Genomic_DNA"/>
</dbReference>
<dbReference type="InterPro" id="IPR000888">
    <property type="entry name" value="RmlC-like"/>
</dbReference>
<evidence type="ECO:0000256" key="4">
    <source>
        <dbReference type="ARBA" id="ARBA00019595"/>
    </source>
</evidence>